<sequence>MMPFLLAEFAALEQRLPLYVYIVGSHEQKRIERPDGYPAHQIFFCRGGSGTIRTEGGKELRMTANTLLLLPSGVPHEYAPDDPADGWDLGFVSFDGTAAESMLQPFAPLALTVLSSPGFDGLWRQLEAIWHVVSRGGEPSYWESSRLLYGLLLAILKEQTASRSPKRRSDSPQESAHDALKAAVSFIHDHYQDRLVVSNIARAAGYSPQHFNRLFIRHYEVSPNQYIQQLRMRRSVQLFREQPGLTVDQAAGQLGLETSYFIRLFKRFYGKTPKQYFKSE</sequence>
<reference evidence="5 6" key="1">
    <citation type="submission" date="2019-04" db="EMBL/GenBank/DDBJ databases">
        <title>Cohnella sp. nov. isolated from preserved vegetables.</title>
        <authorList>
            <person name="Lin S.-Y."/>
            <person name="Hung M.-H."/>
            <person name="Young C.-C."/>
        </authorList>
    </citation>
    <scope>NUCLEOTIDE SEQUENCE [LARGE SCALE GENOMIC DNA]</scope>
    <source>
        <strain evidence="5 6">CC-MHH1044</strain>
    </source>
</reference>
<dbReference type="Gene3D" id="1.10.10.60">
    <property type="entry name" value="Homeodomain-like"/>
    <property type="match status" value="2"/>
</dbReference>
<dbReference type="Pfam" id="PF12833">
    <property type="entry name" value="HTH_18"/>
    <property type="match status" value="1"/>
</dbReference>
<comment type="caution">
    <text evidence="5">The sequence shown here is derived from an EMBL/GenBank/DDBJ whole genome shotgun (WGS) entry which is preliminary data.</text>
</comment>
<protein>
    <submittedName>
        <fullName evidence="5">AraC family transcriptional regulator</fullName>
    </submittedName>
</protein>
<dbReference type="Gene3D" id="2.60.120.280">
    <property type="entry name" value="Regulatory protein AraC"/>
    <property type="match status" value="1"/>
</dbReference>
<evidence type="ECO:0000313" key="6">
    <source>
        <dbReference type="Proteomes" id="UP000310636"/>
    </source>
</evidence>
<dbReference type="InterPro" id="IPR050204">
    <property type="entry name" value="AraC_XylS_family_regulators"/>
</dbReference>
<dbReference type="SUPFAM" id="SSF46689">
    <property type="entry name" value="Homeodomain-like"/>
    <property type="match status" value="2"/>
</dbReference>
<dbReference type="RefSeq" id="WP_136368225.1">
    <property type="nucleotide sequence ID" value="NZ_SSOB01000002.1"/>
</dbReference>
<dbReference type="EMBL" id="SSOB01000002">
    <property type="protein sequence ID" value="THF84223.1"/>
    <property type="molecule type" value="Genomic_DNA"/>
</dbReference>
<evidence type="ECO:0000256" key="1">
    <source>
        <dbReference type="ARBA" id="ARBA00023015"/>
    </source>
</evidence>
<feature type="domain" description="HTH araC/xylS-type" evidence="4">
    <location>
        <begin position="181"/>
        <end position="279"/>
    </location>
</feature>
<dbReference type="InterPro" id="IPR018060">
    <property type="entry name" value="HTH_AraC"/>
</dbReference>
<evidence type="ECO:0000259" key="4">
    <source>
        <dbReference type="PROSITE" id="PS01124"/>
    </source>
</evidence>
<evidence type="ECO:0000256" key="2">
    <source>
        <dbReference type="ARBA" id="ARBA00023125"/>
    </source>
</evidence>
<dbReference type="PANTHER" id="PTHR46796">
    <property type="entry name" value="HTH-TYPE TRANSCRIPTIONAL ACTIVATOR RHAS-RELATED"/>
    <property type="match status" value="1"/>
</dbReference>
<gene>
    <name evidence="5" type="ORF">E6C55_02715</name>
</gene>
<evidence type="ECO:0000313" key="5">
    <source>
        <dbReference type="EMBL" id="THF84223.1"/>
    </source>
</evidence>
<dbReference type="SMART" id="SM00342">
    <property type="entry name" value="HTH_ARAC"/>
    <property type="match status" value="1"/>
</dbReference>
<dbReference type="PROSITE" id="PS01124">
    <property type="entry name" value="HTH_ARAC_FAMILY_2"/>
    <property type="match status" value="1"/>
</dbReference>
<keyword evidence="2" id="KW-0238">DNA-binding</keyword>
<dbReference type="GO" id="GO:0043565">
    <property type="term" value="F:sequence-specific DNA binding"/>
    <property type="evidence" value="ECO:0007669"/>
    <property type="project" value="InterPro"/>
</dbReference>
<evidence type="ECO:0000256" key="3">
    <source>
        <dbReference type="ARBA" id="ARBA00023163"/>
    </source>
</evidence>
<dbReference type="InterPro" id="IPR003313">
    <property type="entry name" value="AraC-bd"/>
</dbReference>
<dbReference type="InterPro" id="IPR037923">
    <property type="entry name" value="HTH-like"/>
</dbReference>
<dbReference type="GO" id="GO:0003700">
    <property type="term" value="F:DNA-binding transcription factor activity"/>
    <property type="evidence" value="ECO:0007669"/>
    <property type="project" value="InterPro"/>
</dbReference>
<dbReference type="AlphaFoldDB" id="A0A4S4C880"/>
<accession>A0A4S4C880</accession>
<dbReference type="OrthoDB" id="2573719at2"/>
<dbReference type="InterPro" id="IPR009057">
    <property type="entry name" value="Homeodomain-like_sf"/>
</dbReference>
<dbReference type="SUPFAM" id="SSF51215">
    <property type="entry name" value="Regulatory protein AraC"/>
    <property type="match status" value="1"/>
</dbReference>
<dbReference type="Proteomes" id="UP000310636">
    <property type="component" value="Unassembled WGS sequence"/>
</dbReference>
<name>A0A4S4C880_9BACL</name>
<keyword evidence="1" id="KW-0805">Transcription regulation</keyword>
<organism evidence="5 6">
    <name type="scientific">Cohnella fermenti</name>
    <dbReference type="NCBI Taxonomy" id="2565925"/>
    <lineage>
        <taxon>Bacteria</taxon>
        <taxon>Bacillati</taxon>
        <taxon>Bacillota</taxon>
        <taxon>Bacilli</taxon>
        <taxon>Bacillales</taxon>
        <taxon>Paenibacillaceae</taxon>
        <taxon>Cohnella</taxon>
    </lineage>
</organism>
<proteinExistence type="predicted"/>
<dbReference type="Pfam" id="PF02311">
    <property type="entry name" value="AraC_binding"/>
    <property type="match status" value="1"/>
</dbReference>
<keyword evidence="3" id="KW-0804">Transcription</keyword>
<keyword evidence="6" id="KW-1185">Reference proteome</keyword>